<protein>
    <submittedName>
        <fullName evidence="2">Uncharacterized protein</fullName>
    </submittedName>
</protein>
<keyword evidence="1" id="KW-0812">Transmembrane</keyword>
<keyword evidence="1" id="KW-1133">Transmembrane helix</keyword>
<dbReference type="AlphaFoldDB" id="A0A067LVD8"/>
<keyword evidence="3" id="KW-1185">Reference proteome</keyword>
<name>A0A067LVD8_BOTB1</name>
<gene>
    <name evidence="2" type="ORF">BOTBODRAFT_616447</name>
</gene>
<keyword evidence="1" id="KW-0472">Membrane</keyword>
<accession>A0A067LVD8</accession>
<dbReference type="HOGENOM" id="CLU_2222829_0_0_1"/>
<evidence type="ECO:0000313" key="3">
    <source>
        <dbReference type="Proteomes" id="UP000027195"/>
    </source>
</evidence>
<dbReference type="InParanoid" id="A0A067LVD8"/>
<dbReference type="EMBL" id="KL198114">
    <property type="protein sequence ID" value="KDQ07119.1"/>
    <property type="molecule type" value="Genomic_DNA"/>
</dbReference>
<sequence length="106" mass="11898">MMKGGEQGGQISERTLHLSLVIISSSRPPLPRQVLGWFLSSLSLIYIFCLYYLVGTAAPTSRTHTHIISNRYGSKKKDSLSFPGLVCVQCRRSRPKHKATLLRRVV</sequence>
<feature type="transmembrane region" description="Helical" evidence="1">
    <location>
        <begin position="34"/>
        <end position="54"/>
    </location>
</feature>
<dbReference type="Proteomes" id="UP000027195">
    <property type="component" value="Unassembled WGS sequence"/>
</dbReference>
<organism evidence="2 3">
    <name type="scientific">Botryobasidium botryosum (strain FD-172 SS1)</name>
    <dbReference type="NCBI Taxonomy" id="930990"/>
    <lineage>
        <taxon>Eukaryota</taxon>
        <taxon>Fungi</taxon>
        <taxon>Dikarya</taxon>
        <taxon>Basidiomycota</taxon>
        <taxon>Agaricomycotina</taxon>
        <taxon>Agaricomycetes</taxon>
        <taxon>Cantharellales</taxon>
        <taxon>Botryobasidiaceae</taxon>
        <taxon>Botryobasidium</taxon>
    </lineage>
</organism>
<reference evidence="3" key="1">
    <citation type="journal article" date="2014" name="Proc. Natl. Acad. Sci. U.S.A.">
        <title>Extensive sampling of basidiomycete genomes demonstrates inadequacy of the white-rot/brown-rot paradigm for wood decay fungi.</title>
        <authorList>
            <person name="Riley R."/>
            <person name="Salamov A.A."/>
            <person name="Brown D.W."/>
            <person name="Nagy L.G."/>
            <person name="Floudas D."/>
            <person name="Held B.W."/>
            <person name="Levasseur A."/>
            <person name="Lombard V."/>
            <person name="Morin E."/>
            <person name="Otillar R."/>
            <person name="Lindquist E.A."/>
            <person name="Sun H."/>
            <person name="LaButti K.M."/>
            <person name="Schmutz J."/>
            <person name="Jabbour D."/>
            <person name="Luo H."/>
            <person name="Baker S.E."/>
            <person name="Pisabarro A.G."/>
            <person name="Walton J.D."/>
            <person name="Blanchette R.A."/>
            <person name="Henrissat B."/>
            <person name="Martin F."/>
            <person name="Cullen D."/>
            <person name="Hibbett D.S."/>
            <person name="Grigoriev I.V."/>
        </authorList>
    </citation>
    <scope>NUCLEOTIDE SEQUENCE [LARGE SCALE GENOMIC DNA]</scope>
    <source>
        <strain evidence="3">FD-172 SS1</strain>
    </source>
</reference>
<proteinExistence type="predicted"/>
<evidence type="ECO:0000313" key="2">
    <source>
        <dbReference type="EMBL" id="KDQ07119.1"/>
    </source>
</evidence>
<evidence type="ECO:0000256" key="1">
    <source>
        <dbReference type="SAM" id="Phobius"/>
    </source>
</evidence>